<dbReference type="EMBL" id="CP000927">
    <property type="protein sequence ID" value="ABZ73295.1"/>
    <property type="molecule type" value="Genomic_DNA"/>
</dbReference>
<accession>B0SXT3</accession>
<organism evidence="1">
    <name type="scientific">Caulobacter sp. (strain K31)</name>
    <dbReference type="NCBI Taxonomy" id="366602"/>
    <lineage>
        <taxon>Bacteria</taxon>
        <taxon>Pseudomonadati</taxon>
        <taxon>Pseudomonadota</taxon>
        <taxon>Alphaproteobacteria</taxon>
        <taxon>Caulobacterales</taxon>
        <taxon>Caulobacteraceae</taxon>
        <taxon>Caulobacter</taxon>
    </lineage>
</organism>
<proteinExistence type="predicted"/>
<dbReference type="STRING" id="366602.Caul_4171"/>
<protein>
    <submittedName>
        <fullName evidence="1">Uncharacterized protein</fullName>
    </submittedName>
</protein>
<reference evidence="1" key="1">
    <citation type="submission" date="2008-01" db="EMBL/GenBank/DDBJ databases">
        <title>Complete sequence of chromosome of Caulobacter sp. K31.</title>
        <authorList>
            <consortium name="US DOE Joint Genome Institute"/>
            <person name="Copeland A."/>
            <person name="Lucas S."/>
            <person name="Lapidus A."/>
            <person name="Barry K."/>
            <person name="Glavina del Rio T."/>
            <person name="Dalin E."/>
            <person name="Tice H."/>
            <person name="Pitluck S."/>
            <person name="Bruce D."/>
            <person name="Goodwin L."/>
            <person name="Thompson L.S."/>
            <person name="Brettin T."/>
            <person name="Detter J.C."/>
            <person name="Han C."/>
            <person name="Schmutz J."/>
            <person name="Larimer F."/>
            <person name="Land M."/>
            <person name="Hauser L."/>
            <person name="Kyrpides N."/>
            <person name="Kim E."/>
            <person name="Stephens C."/>
            <person name="Richardson P."/>
        </authorList>
    </citation>
    <scope>NUCLEOTIDE SEQUENCE [LARGE SCALE GENOMIC DNA]</scope>
    <source>
        <strain evidence="1">K31</strain>
    </source>
</reference>
<dbReference type="KEGG" id="cak:Caul_4171"/>
<dbReference type="HOGENOM" id="CLU_2057147_0_0_5"/>
<dbReference type="AlphaFoldDB" id="B0SXT3"/>
<evidence type="ECO:0000313" key="1">
    <source>
        <dbReference type="EMBL" id="ABZ73295.1"/>
    </source>
</evidence>
<sequence length="119" mass="13434">MPFDRLPHIPKAWRRVIRKMLNDDDGARYQNAAQSLKALAALPISPAWEPVFTADGIRWSQLKGARRVVVEWKRLSARKHEWKAWSEPIGKGQNKRLGGSVGVVGRAEAVKALEDFFAC</sequence>
<name>B0SXT3_CAUSK</name>
<gene>
    <name evidence="1" type="ordered locus">Caul_4171</name>
</gene>